<evidence type="ECO:0000313" key="2">
    <source>
        <dbReference type="Proteomes" id="UP001597368"/>
    </source>
</evidence>
<sequence>MVLAPRRPAVRPWLTTVDDDSTRAVLGWALSLTLHAGTVLTALHMGLVDDVERGPFGAVPAQTRIDRGLEFAAAVYHAMAALCVHVHRLPARQAHRKGKIERLHRTIDQTLLCALPGFTEGPRDAAGKLYGPVDDRFGGLC</sequence>
<dbReference type="SUPFAM" id="SSF53098">
    <property type="entry name" value="Ribonuclease H-like"/>
    <property type="match status" value="1"/>
</dbReference>
<dbReference type="InterPro" id="IPR012337">
    <property type="entry name" value="RNaseH-like_sf"/>
</dbReference>
<dbReference type="RefSeq" id="WP_379582034.1">
    <property type="nucleotide sequence ID" value="NZ_JBHUFV010000087.1"/>
</dbReference>
<accession>A0ABW4TC42</accession>
<organism evidence="1 2">
    <name type="scientific">Nonomuraea mangrovi</name>
    <dbReference type="NCBI Taxonomy" id="2316207"/>
    <lineage>
        <taxon>Bacteria</taxon>
        <taxon>Bacillati</taxon>
        <taxon>Actinomycetota</taxon>
        <taxon>Actinomycetes</taxon>
        <taxon>Streptosporangiales</taxon>
        <taxon>Streptosporangiaceae</taxon>
        <taxon>Nonomuraea</taxon>
    </lineage>
</organism>
<evidence type="ECO:0000313" key="1">
    <source>
        <dbReference type="EMBL" id="MFD1939602.1"/>
    </source>
</evidence>
<evidence type="ECO:0008006" key="3">
    <source>
        <dbReference type="Google" id="ProtNLM"/>
    </source>
</evidence>
<dbReference type="Proteomes" id="UP001597368">
    <property type="component" value="Unassembled WGS sequence"/>
</dbReference>
<keyword evidence="2" id="KW-1185">Reference proteome</keyword>
<comment type="caution">
    <text evidence="1">The sequence shown here is derived from an EMBL/GenBank/DDBJ whole genome shotgun (WGS) entry which is preliminary data.</text>
</comment>
<gene>
    <name evidence="1" type="ORF">ACFSKW_49900</name>
</gene>
<reference evidence="2" key="1">
    <citation type="journal article" date="2019" name="Int. J. Syst. Evol. Microbiol.">
        <title>The Global Catalogue of Microorganisms (GCM) 10K type strain sequencing project: providing services to taxonomists for standard genome sequencing and annotation.</title>
        <authorList>
            <consortium name="The Broad Institute Genomics Platform"/>
            <consortium name="The Broad Institute Genome Sequencing Center for Infectious Disease"/>
            <person name="Wu L."/>
            <person name="Ma J."/>
        </authorList>
    </citation>
    <scope>NUCLEOTIDE SEQUENCE [LARGE SCALE GENOMIC DNA]</scope>
    <source>
        <strain evidence="2">ICMP 6774ER</strain>
    </source>
</reference>
<dbReference type="EMBL" id="JBHUFV010000087">
    <property type="protein sequence ID" value="MFD1939602.1"/>
    <property type="molecule type" value="Genomic_DNA"/>
</dbReference>
<name>A0ABW4TC42_9ACTN</name>
<proteinExistence type="predicted"/>
<dbReference type="Gene3D" id="3.30.420.10">
    <property type="entry name" value="Ribonuclease H-like superfamily/Ribonuclease H"/>
    <property type="match status" value="1"/>
</dbReference>
<protein>
    <recommendedName>
        <fullName evidence="3">Transposase</fullName>
    </recommendedName>
</protein>
<dbReference type="InterPro" id="IPR036397">
    <property type="entry name" value="RNaseH_sf"/>
</dbReference>